<name>A0A6C0EF61_9ZZZZ</name>
<reference evidence="1" key="1">
    <citation type="journal article" date="2020" name="Nature">
        <title>Giant virus diversity and host interactions through global metagenomics.</title>
        <authorList>
            <person name="Schulz F."/>
            <person name="Roux S."/>
            <person name="Paez-Espino D."/>
            <person name="Jungbluth S."/>
            <person name="Walsh D.A."/>
            <person name="Denef V.J."/>
            <person name="McMahon K.D."/>
            <person name="Konstantinidis K.T."/>
            <person name="Eloe-Fadrosh E.A."/>
            <person name="Kyrpides N.C."/>
            <person name="Woyke T."/>
        </authorList>
    </citation>
    <scope>NUCLEOTIDE SEQUENCE</scope>
    <source>
        <strain evidence="1">GVMAG-M-3300023179-27</strain>
    </source>
</reference>
<accession>A0A6C0EF61</accession>
<protein>
    <submittedName>
        <fullName evidence="1">Uncharacterized protein</fullName>
    </submittedName>
</protein>
<organism evidence="1">
    <name type="scientific">viral metagenome</name>
    <dbReference type="NCBI Taxonomy" id="1070528"/>
    <lineage>
        <taxon>unclassified sequences</taxon>
        <taxon>metagenomes</taxon>
        <taxon>organismal metagenomes</taxon>
    </lineage>
</organism>
<evidence type="ECO:0000313" key="1">
    <source>
        <dbReference type="EMBL" id="QHT25975.1"/>
    </source>
</evidence>
<dbReference type="AlphaFoldDB" id="A0A6C0EF61"/>
<proteinExistence type="predicted"/>
<dbReference type="EMBL" id="MN739777">
    <property type="protein sequence ID" value="QHT25975.1"/>
    <property type="molecule type" value="Genomic_DNA"/>
</dbReference>
<sequence length="324" mass="32986">MSTKLLKSIYEEAIKSAGGAGDAFTQSTDLIPDTTKKYDIGTTELMYNNVVSASARLDDLVVTTTGINVLDGGINIGDGGLNIVSGGINIVAGNNSNVALNIVDDDVNIINGLLKAHSGAKISSGLTVSSGDFLIESGDIKLNSDNSVTLASGSITINSGGIITINNDTYSTILASGNGSSSTFDSSLVIKGSSGLTVKKGGIKVTGESTITGNINVSQSVICASYVLPYASGGSQIGFEGGGIGIAKYTEITNAYPFADGGIIPIMDSTISRGGYYPLVYLKNSDTVDHTVQLDFAGESNTLLGAGATSTFLKTTAAAYVQIA</sequence>